<feature type="binding site" evidence="5">
    <location>
        <position position="143"/>
    </location>
    <ligand>
        <name>Mg(2+)</name>
        <dbReference type="ChEBI" id="CHEBI:18420"/>
    </ligand>
</feature>
<dbReference type="Gene3D" id="3.20.20.60">
    <property type="entry name" value="Phosphoenolpyruvate-binding domains"/>
    <property type="match status" value="1"/>
</dbReference>
<feature type="binding site" evidence="5">
    <location>
        <position position="117"/>
    </location>
    <ligand>
        <name>Mg(2+)</name>
        <dbReference type="ChEBI" id="CHEBI:18420"/>
    </ligand>
</feature>
<organism evidence="7 8">
    <name type="scientific">Williamsia marianensis</name>
    <dbReference type="NCBI Taxonomy" id="85044"/>
    <lineage>
        <taxon>Bacteria</taxon>
        <taxon>Bacillati</taxon>
        <taxon>Actinomycetota</taxon>
        <taxon>Actinomycetes</taxon>
        <taxon>Mycobacteriales</taxon>
        <taxon>Nocardiaceae</taxon>
        <taxon>Williamsia</taxon>
    </lineage>
</organism>
<proteinExistence type="predicted"/>
<dbReference type="PANTHER" id="PTHR32308">
    <property type="entry name" value="LYASE BETA SUBUNIT, PUTATIVE (AFU_ORTHOLOGUE AFUA_4G13030)-RELATED"/>
    <property type="match status" value="1"/>
</dbReference>
<evidence type="ECO:0000259" key="6">
    <source>
        <dbReference type="Pfam" id="PF03328"/>
    </source>
</evidence>
<dbReference type="InterPro" id="IPR015813">
    <property type="entry name" value="Pyrv/PenolPyrv_kinase-like_dom"/>
</dbReference>
<evidence type="ECO:0000313" key="7">
    <source>
        <dbReference type="EMBL" id="PHV68997.1"/>
    </source>
</evidence>
<keyword evidence="3 5" id="KW-0460">Magnesium</keyword>
<dbReference type="GO" id="GO:0016829">
    <property type="term" value="F:lyase activity"/>
    <property type="evidence" value="ECO:0007669"/>
    <property type="project" value="UniProtKB-KW"/>
</dbReference>
<evidence type="ECO:0000256" key="5">
    <source>
        <dbReference type="PIRSR" id="PIRSR015582-2"/>
    </source>
</evidence>
<evidence type="ECO:0000256" key="4">
    <source>
        <dbReference type="PIRSR" id="PIRSR015582-1"/>
    </source>
</evidence>
<accession>A0A2G3PT04</accession>
<dbReference type="SUPFAM" id="SSF51621">
    <property type="entry name" value="Phosphoenolpyruvate/pyruvate domain"/>
    <property type="match status" value="1"/>
</dbReference>
<evidence type="ECO:0000256" key="3">
    <source>
        <dbReference type="ARBA" id="ARBA00022842"/>
    </source>
</evidence>
<dbReference type="InterPro" id="IPR011206">
    <property type="entry name" value="Citrate_lyase_beta/mcl1/mcl2"/>
</dbReference>
<feature type="binding site" evidence="4">
    <location>
        <position position="70"/>
    </location>
    <ligand>
        <name>substrate</name>
    </ligand>
</feature>
<keyword evidence="7" id="KW-0456">Lyase</keyword>
<dbReference type="Pfam" id="PF03328">
    <property type="entry name" value="HpcH_HpaI"/>
    <property type="match status" value="1"/>
</dbReference>
<dbReference type="InterPro" id="IPR005000">
    <property type="entry name" value="Aldolase/citrate-lyase_domain"/>
</dbReference>
<dbReference type="GO" id="GO:0000287">
    <property type="term" value="F:magnesium ion binding"/>
    <property type="evidence" value="ECO:0007669"/>
    <property type="project" value="TreeGrafter"/>
</dbReference>
<reference evidence="7 8" key="1">
    <citation type="submission" date="2017-10" db="EMBL/GenBank/DDBJ databases">
        <title>The draft genome sequence of Williamsia sp. BULT 1.1 isolated from the semi-arid grassland soils from South Africa.</title>
        <authorList>
            <person name="Kabwe M.H."/>
            <person name="Govender N."/>
            <person name="Mutseka Lunga P."/>
            <person name="Vikram S."/>
            <person name="Makhalanyane T.P."/>
        </authorList>
    </citation>
    <scope>NUCLEOTIDE SEQUENCE [LARGE SCALE GENOMIC DNA]</scope>
    <source>
        <strain evidence="7 8">BULT 1.1</strain>
    </source>
</reference>
<protein>
    <submittedName>
        <fullName evidence="7">CoA ester lyase</fullName>
    </submittedName>
</protein>
<dbReference type="EMBL" id="PEBD01000004">
    <property type="protein sequence ID" value="PHV68997.1"/>
    <property type="molecule type" value="Genomic_DNA"/>
</dbReference>
<dbReference type="PIRSF" id="PIRSF015582">
    <property type="entry name" value="Cit_lyase_B"/>
    <property type="match status" value="1"/>
</dbReference>
<evidence type="ECO:0000256" key="1">
    <source>
        <dbReference type="ARBA" id="ARBA00001946"/>
    </source>
</evidence>
<dbReference type="AlphaFoldDB" id="A0A2G3PT04"/>
<keyword evidence="2 5" id="KW-0479">Metal-binding</keyword>
<dbReference type="PANTHER" id="PTHR32308:SF10">
    <property type="entry name" value="CITRATE LYASE SUBUNIT BETA"/>
    <property type="match status" value="1"/>
</dbReference>
<comment type="caution">
    <text evidence="7">The sequence shown here is derived from an EMBL/GenBank/DDBJ whole genome shotgun (WGS) entry which is preliminary data.</text>
</comment>
<dbReference type="Proteomes" id="UP000225108">
    <property type="component" value="Unassembled WGS sequence"/>
</dbReference>
<feature type="binding site" evidence="4">
    <location>
        <position position="117"/>
    </location>
    <ligand>
        <name>substrate</name>
    </ligand>
</feature>
<name>A0A2G3PT04_WILMA</name>
<feature type="domain" description="HpcH/HpaI aldolase/citrate lyase" evidence="6">
    <location>
        <begin position="16"/>
        <end position="221"/>
    </location>
</feature>
<comment type="cofactor">
    <cofactor evidence="1">
        <name>Mg(2+)</name>
        <dbReference type="ChEBI" id="CHEBI:18420"/>
    </cofactor>
</comment>
<evidence type="ECO:0000313" key="8">
    <source>
        <dbReference type="Proteomes" id="UP000225108"/>
    </source>
</evidence>
<dbReference type="InterPro" id="IPR040442">
    <property type="entry name" value="Pyrv_kinase-like_dom_sf"/>
</dbReference>
<gene>
    <name evidence="7" type="ORF">CSW57_05155</name>
</gene>
<sequence length="281" mass="30013">MGGAPVTNWSPPGPAILFCPADRPERYAKAAERADAVIIDLEDAVRPDAREAAREALINNPIDPNITIVRINAAGTGDHYRDLKALAQTAYRVVMLSKSETAEDLSQVGYQVIALIETPAGALAVEQIASAPNCIGLMWGAEDLVAAMGGRSSRFSSGEANTGRYRDVVRQVRGMVRLACAAHGRFAVDSVHIDIADTDGLHAEALDAVNLGYEATACIHPSQVDIVRAAYRPTDDEIRWAEQILGADKDNTGGVFQVGGQMIDSPLLGQAEAIMRRAESH</sequence>
<dbReference type="GO" id="GO:0006107">
    <property type="term" value="P:oxaloacetate metabolic process"/>
    <property type="evidence" value="ECO:0007669"/>
    <property type="project" value="TreeGrafter"/>
</dbReference>
<evidence type="ECO:0000256" key="2">
    <source>
        <dbReference type="ARBA" id="ARBA00022723"/>
    </source>
</evidence>